<keyword evidence="1" id="KW-1133">Transmembrane helix</keyword>
<evidence type="ECO:0000313" key="2">
    <source>
        <dbReference type="EMBL" id="VAW08034.1"/>
    </source>
</evidence>
<dbReference type="EMBL" id="UOEK01000433">
    <property type="protein sequence ID" value="VAW08034.1"/>
    <property type="molecule type" value="Genomic_DNA"/>
</dbReference>
<feature type="transmembrane region" description="Helical" evidence="1">
    <location>
        <begin position="31"/>
        <end position="49"/>
    </location>
</feature>
<accession>A0A3B0TH89</accession>
<name>A0A3B0TH89_9ZZZZ</name>
<evidence type="ECO:0008006" key="3">
    <source>
        <dbReference type="Google" id="ProtNLM"/>
    </source>
</evidence>
<dbReference type="AlphaFoldDB" id="A0A3B0TH89"/>
<reference evidence="2" key="1">
    <citation type="submission" date="2018-06" db="EMBL/GenBank/DDBJ databases">
        <authorList>
            <person name="Zhirakovskaya E."/>
        </authorList>
    </citation>
    <scope>NUCLEOTIDE SEQUENCE</scope>
</reference>
<sequence length="137" mass="15281">MTARPAQRGFPVPGARTASGLGQMRKTVRDVQPFVIFSLLVVIAFFASISSRVSLDSKAFELEELESSISTEQARYFDLQLELARLQAPDQILDRALTMGMVYPTDRTVVEVRLSSDLVEGDEYRWAELKALLSAQP</sequence>
<protein>
    <recommendedName>
        <fullName evidence="3">Cell division protein FtsL</fullName>
    </recommendedName>
</protein>
<organism evidence="2">
    <name type="scientific">hydrothermal vent metagenome</name>
    <dbReference type="NCBI Taxonomy" id="652676"/>
    <lineage>
        <taxon>unclassified sequences</taxon>
        <taxon>metagenomes</taxon>
        <taxon>ecological metagenomes</taxon>
    </lineage>
</organism>
<proteinExistence type="predicted"/>
<gene>
    <name evidence="2" type="ORF">MNBD_ACTINO02-349</name>
</gene>
<keyword evidence="1" id="KW-0472">Membrane</keyword>
<evidence type="ECO:0000256" key="1">
    <source>
        <dbReference type="SAM" id="Phobius"/>
    </source>
</evidence>
<keyword evidence="1" id="KW-0812">Transmembrane</keyword>